<gene>
    <name evidence="3 6" type="primary">rimP</name>
    <name evidence="6" type="ORF">V5O49_07275</name>
</gene>
<dbReference type="PANTHER" id="PTHR33867">
    <property type="entry name" value="RIBOSOME MATURATION FACTOR RIMP"/>
    <property type="match status" value="1"/>
</dbReference>
<sequence length="174" mass="18752">MAAGEDRTADGRVRAVVAPVVDDVGLSLEDVRVTRAGSRSVVRLTIDLPEDAVGSLDSDTLAEASRSLSAALDDADAVRGQYTLEVSTPGVSRPLTELRHYRRARTRLVRLTLDDGQVVTGRLTDVDGGGDDAVLVLDDERRVGLGQVRRGRVEVELDRREDDEAGTSRQGEES</sequence>
<dbReference type="PANTHER" id="PTHR33867:SF1">
    <property type="entry name" value="RIBOSOME MATURATION FACTOR RIMP"/>
    <property type="match status" value="1"/>
</dbReference>
<proteinExistence type="inferred from homology"/>
<keyword evidence="7" id="KW-1185">Reference proteome</keyword>
<evidence type="ECO:0000256" key="3">
    <source>
        <dbReference type="HAMAP-Rule" id="MF_01077"/>
    </source>
</evidence>
<dbReference type="Gene3D" id="3.30.300.70">
    <property type="entry name" value="RimP-like superfamily, N-terminal"/>
    <property type="match status" value="1"/>
</dbReference>
<evidence type="ECO:0000313" key="6">
    <source>
        <dbReference type="EMBL" id="MEG3614922.1"/>
    </source>
</evidence>
<dbReference type="Pfam" id="PF02576">
    <property type="entry name" value="RimP_N"/>
    <property type="match status" value="1"/>
</dbReference>
<evidence type="ECO:0000259" key="5">
    <source>
        <dbReference type="Pfam" id="PF17384"/>
    </source>
</evidence>
<feature type="domain" description="Ribosome maturation factor RimP N-terminal" evidence="4">
    <location>
        <begin position="17"/>
        <end position="91"/>
    </location>
</feature>
<dbReference type="Pfam" id="PF17384">
    <property type="entry name" value="DUF150_C"/>
    <property type="match status" value="1"/>
</dbReference>
<feature type="domain" description="Ribosome maturation factor RimP C-terminal" evidence="5">
    <location>
        <begin position="95"/>
        <end position="156"/>
    </location>
</feature>
<accession>A0ABU7Z601</accession>
<evidence type="ECO:0000256" key="2">
    <source>
        <dbReference type="ARBA" id="ARBA00022517"/>
    </source>
</evidence>
<comment type="similarity">
    <text evidence="3">Belongs to the RimP family.</text>
</comment>
<keyword evidence="1 3" id="KW-0963">Cytoplasm</keyword>
<dbReference type="Proteomes" id="UP001310387">
    <property type="component" value="Unassembled WGS sequence"/>
</dbReference>
<organism evidence="6 7">
    <name type="scientific">Isoptericola haloaureus</name>
    <dbReference type="NCBI Taxonomy" id="1542902"/>
    <lineage>
        <taxon>Bacteria</taxon>
        <taxon>Bacillati</taxon>
        <taxon>Actinomycetota</taxon>
        <taxon>Actinomycetes</taxon>
        <taxon>Micrococcales</taxon>
        <taxon>Promicromonosporaceae</taxon>
        <taxon>Isoptericola</taxon>
    </lineage>
</organism>
<dbReference type="SUPFAM" id="SSF75420">
    <property type="entry name" value="YhbC-like, N-terminal domain"/>
    <property type="match status" value="1"/>
</dbReference>
<dbReference type="InterPro" id="IPR028989">
    <property type="entry name" value="RimP_N"/>
</dbReference>
<comment type="caution">
    <text evidence="6">The sequence shown here is derived from an EMBL/GenBank/DDBJ whole genome shotgun (WGS) entry which is preliminary data.</text>
</comment>
<dbReference type="HAMAP" id="MF_01077">
    <property type="entry name" value="RimP"/>
    <property type="match status" value="1"/>
</dbReference>
<comment type="function">
    <text evidence="3">Required for maturation of 30S ribosomal subunits.</text>
</comment>
<reference evidence="6" key="1">
    <citation type="journal article" date="2024" name="Antonie Van Leeuwenhoek">
        <title>Isoptericola haloaureus sp. nov., a dimorphic actinobacterium isolated from mangrove sediments of southeast India, implicating biosaline agricultural significance through nitrogen fixation and salt tolerance genes.</title>
        <authorList>
            <person name="Prathaban M."/>
            <person name="Prathiviraj R."/>
            <person name="Ravichandran M."/>
            <person name="Natarajan S.D."/>
            <person name="Sobanaa M."/>
            <person name="Hari Krishna Kumar S."/>
            <person name="Chandrasekar V."/>
            <person name="Selvin J."/>
        </authorList>
    </citation>
    <scope>NUCLEOTIDE SEQUENCE</scope>
    <source>
        <strain evidence="6">MP1014</strain>
    </source>
</reference>
<dbReference type="InterPro" id="IPR028998">
    <property type="entry name" value="RimP_C"/>
</dbReference>
<name>A0ABU7Z601_9MICO</name>
<evidence type="ECO:0000256" key="1">
    <source>
        <dbReference type="ARBA" id="ARBA00022490"/>
    </source>
</evidence>
<evidence type="ECO:0000259" key="4">
    <source>
        <dbReference type="Pfam" id="PF02576"/>
    </source>
</evidence>
<dbReference type="EMBL" id="JBAGLP010000116">
    <property type="protein sequence ID" value="MEG3614922.1"/>
    <property type="molecule type" value="Genomic_DNA"/>
</dbReference>
<evidence type="ECO:0000313" key="7">
    <source>
        <dbReference type="Proteomes" id="UP001310387"/>
    </source>
</evidence>
<dbReference type="InterPro" id="IPR035956">
    <property type="entry name" value="RimP_N_sf"/>
</dbReference>
<dbReference type="InterPro" id="IPR003728">
    <property type="entry name" value="Ribosome_maturation_RimP"/>
</dbReference>
<comment type="subcellular location">
    <subcellularLocation>
        <location evidence="3">Cytoplasm</location>
    </subcellularLocation>
</comment>
<dbReference type="RefSeq" id="WP_278237079.1">
    <property type="nucleotide sequence ID" value="NZ_JBAGLP010000116.1"/>
</dbReference>
<reference evidence="6" key="2">
    <citation type="submission" date="2024-02" db="EMBL/GenBank/DDBJ databases">
        <authorList>
            <person name="Prathaban M."/>
            <person name="Mythili R."/>
            <person name="Sharmila Devi N."/>
            <person name="Sobanaa M."/>
            <person name="Prathiviraj R."/>
            <person name="Selvin J."/>
        </authorList>
    </citation>
    <scope>NUCLEOTIDE SEQUENCE</scope>
    <source>
        <strain evidence="6">MP1014</strain>
    </source>
</reference>
<protein>
    <recommendedName>
        <fullName evidence="3">Ribosome maturation factor RimP</fullName>
    </recommendedName>
</protein>
<keyword evidence="2 3" id="KW-0690">Ribosome biogenesis</keyword>